<sequence length="251" mass="27683">MHATQHATPSTERPRSAPAAKPAPPEDPREREAARIALEGTPLQRTAMAYRALRALIADPDDTKQVFYVGLLVNRGTYPTFLARFTTDDEGARLLRERPAIDRSTVDYDALRAMPASTLGGAYVRFLDANGLDPDLFQSPPGLPEVPSYIAQRMRQVHDLWHVLTGYDSDVAGEVALQAFTWGNTGMASAAAVTLAAGVRFSVTDPRIVRMAAAGYRDGRRAKFLAPIRIEDHFARELDELRAEWGIRAVR</sequence>
<evidence type="ECO:0008006" key="4">
    <source>
        <dbReference type="Google" id="ProtNLM"/>
    </source>
</evidence>
<dbReference type="Pfam" id="PF05019">
    <property type="entry name" value="Coq4"/>
    <property type="match status" value="1"/>
</dbReference>
<dbReference type="RefSeq" id="WP_053236991.1">
    <property type="nucleotide sequence ID" value="NZ_CP011125.1"/>
</dbReference>
<dbReference type="OrthoDB" id="9775927at2"/>
<gene>
    <name evidence="2" type="ORF">DB32_007143</name>
</gene>
<accession>A0A0F6SH83</accession>
<dbReference type="STRING" id="927083.DB32_007143"/>
<dbReference type="Proteomes" id="UP000034883">
    <property type="component" value="Chromosome"/>
</dbReference>
<feature type="region of interest" description="Disordered" evidence="1">
    <location>
        <begin position="1"/>
        <end position="30"/>
    </location>
</feature>
<dbReference type="InterPro" id="IPR007715">
    <property type="entry name" value="Coq4"/>
</dbReference>
<dbReference type="PANTHER" id="PTHR12922">
    <property type="entry name" value="UBIQUINONE BIOSYNTHESIS PROTEIN"/>
    <property type="match status" value="1"/>
</dbReference>
<dbReference type="KEGG" id="samy:DB32_007143"/>
<evidence type="ECO:0000313" key="2">
    <source>
        <dbReference type="EMBL" id="AKF09994.1"/>
    </source>
</evidence>
<keyword evidence="3" id="KW-1185">Reference proteome</keyword>
<organism evidence="2 3">
    <name type="scientific">Sandaracinus amylolyticus</name>
    <dbReference type="NCBI Taxonomy" id="927083"/>
    <lineage>
        <taxon>Bacteria</taxon>
        <taxon>Pseudomonadati</taxon>
        <taxon>Myxococcota</taxon>
        <taxon>Polyangia</taxon>
        <taxon>Polyangiales</taxon>
        <taxon>Sandaracinaceae</taxon>
        <taxon>Sandaracinus</taxon>
    </lineage>
</organism>
<dbReference type="EMBL" id="CP011125">
    <property type="protein sequence ID" value="AKF09994.1"/>
    <property type="molecule type" value="Genomic_DNA"/>
</dbReference>
<dbReference type="PANTHER" id="PTHR12922:SF7">
    <property type="entry name" value="UBIQUINONE BIOSYNTHESIS PROTEIN COQ4 HOMOLOG, MITOCHONDRIAL"/>
    <property type="match status" value="1"/>
</dbReference>
<name>A0A0F6SH83_9BACT</name>
<proteinExistence type="predicted"/>
<protein>
    <recommendedName>
        <fullName evidence="4">Ubiquinone biosynthesis protein</fullName>
    </recommendedName>
</protein>
<reference evidence="2 3" key="1">
    <citation type="submission" date="2015-03" db="EMBL/GenBank/DDBJ databases">
        <title>Genome assembly of Sandaracinus amylolyticus DSM 53668.</title>
        <authorList>
            <person name="Sharma G."/>
            <person name="Subramanian S."/>
        </authorList>
    </citation>
    <scope>NUCLEOTIDE SEQUENCE [LARGE SCALE GENOMIC DNA]</scope>
    <source>
        <strain evidence="2 3">DSM 53668</strain>
    </source>
</reference>
<evidence type="ECO:0000313" key="3">
    <source>
        <dbReference type="Proteomes" id="UP000034883"/>
    </source>
</evidence>
<feature type="compositionally biased region" description="Polar residues" evidence="1">
    <location>
        <begin position="1"/>
        <end position="11"/>
    </location>
</feature>
<dbReference type="GO" id="GO:0006744">
    <property type="term" value="P:ubiquinone biosynthetic process"/>
    <property type="evidence" value="ECO:0007669"/>
    <property type="project" value="InterPro"/>
</dbReference>
<evidence type="ECO:0000256" key="1">
    <source>
        <dbReference type="SAM" id="MobiDB-lite"/>
    </source>
</evidence>
<dbReference type="AlphaFoldDB" id="A0A0F6SH83"/>